<name>A0A7I9XW53_9MYCO</name>
<gene>
    <name evidence="1" type="ORF">MBOT_13870</name>
</gene>
<dbReference type="RefSeq" id="WP_163755458.1">
    <property type="nucleotide sequence ID" value="NZ_BLKW01000002.1"/>
</dbReference>
<keyword evidence="2" id="KW-1185">Reference proteome</keyword>
<accession>A0A7I9XW53</accession>
<proteinExistence type="predicted"/>
<evidence type="ECO:0000313" key="2">
    <source>
        <dbReference type="Proteomes" id="UP000465361"/>
    </source>
</evidence>
<evidence type="ECO:0000313" key="1">
    <source>
        <dbReference type="EMBL" id="GFG74022.1"/>
    </source>
</evidence>
<dbReference type="Proteomes" id="UP000465361">
    <property type="component" value="Unassembled WGS sequence"/>
</dbReference>
<evidence type="ECO:0008006" key="3">
    <source>
        <dbReference type="Google" id="ProtNLM"/>
    </source>
</evidence>
<protein>
    <recommendedName>
        <fullName evidence="3">PE family protein</fullName>
    </recommendedName>
</protein>
<sequence>MPLTDVMNTLSADASTAYGTRRGTPDFATVFLTRIPAYEASLFVDNLANPVNAIGLVLGAQTAAVTLGSAFELNVLLDAAEIIAGILP</sequence>
<comment type="caution">
    <text evidence="1">The sequence shown here is derived from an EMBL/GenBank/DDBJ whole genome shotgun (WGS) entry which is preliminary data.</text>
</comment>
<dbReference type="EMBL" id="BLKW01000002">
    <property type="protein sequence ID" value="GFG74022.1"/>
    <property type="molecule type" value="Genomic_DNA"/>
</dbReference>
<dbReference type="AlphaFoldDB" id="A0A7I9XW53"/>
<organism evidence="1 2">
    <name type="scientific">Mycobacterium botniense</name>
    <dbReference type="NCBI Taxonomy" id="84962"/>
    <lineage>
        <taxon>Bacteria</taxon>
        <taxon>Bacillati</taxon>
        <taxon>Actinomycetota</taxon>
        <taxon>Actinomycetes</taxon>
        <taxon>Mycobacteriales</taxon>
        <taxon>Mycobacteriaceae</taxon>
        <taxon>Mycobacterium</taxon>
    </lineage>
</organism>
<reference evidence="1 2" key="1">
    <citation type="journal article" date="2019" name="Emerg. Microbes Infect.">
        <title>Comprehensive subspecies identification of 175 nontuberculous mycobacteria species based on 7547 genomic profiles.</title>
        <authorList>
            <person name="Matsumoto Y."/>
            <person name="Kinjo T."/>
            <person name="Motooka D."/>
            <person name="Nabeya D."/>
            <person name="Jung N."/>
            <person name="Uechi K."/>
            <person name="Horii T."/>
            <person name="Iida T."/>
            <person name="Fujita J."/>
            <person name="Nakamura S."/>
        </authorList>
    </citation>
    <scope>NUCLEOTIDE SEQUENCE [LARGE SCALE GENOMIC DNA]</scope>
    <source>
        <strain evidence="1 2">JCM 17322</strain>
    </source>
</reference>